<organism evidence="1 2">
    <name type="scientific">Cichorium intybus</name>
    <name type="common">Chicory</name>
    <dbReference type="NCBI Taxonomy" id="13427"/>
    <lineage>
        <taxon>Eukaryota</taxon>
        <taxon>Viridiplantae</taxon>
        <taxon>Streptophyta</taxon>
        <taxon>Embryophyta</taxon>
        <taxon>Tracheophyta</taxon>
        <taxon>Spermatophyta</taxon>
        <taxon>Magnoliopsida</taxon>
        <taxon>eudicotyledons</taxon>
        <taxon>Gunneridae</taxon>
        <taxon>Pentapetalae</taxon>
        <taxon>asterids</taxon>
        <taxon>campanulids</taxon>
        <taxon>Asterales</taxon>
        <taxon>Asteraceae</taxon>
        <taxon>Cichorioideae</taxon>
        <taxon>Cichorieae</taxon>
        <taxon>Cichoriinae</taxon>
        <taxon>Cichorium</taxon>
    </lineage>
</organism>
<name>A0ACB9G6D8_CICIN</name>
<reference evidence="1 2" key="2">
    <citation type="journal article" date="2022" name="Mol. Ecol. Resour.">
        <title>The genomes of chicory, endive, great burdock and yacon provide insights into Asteraceae paleo-polyploidization history and plant inulin production.</title>
        <authorList>
            <person name="Fan W."/>
            <person name="Wang S."/>
            <person name="Wang H."/>
            <person name="Wang A."/>
            <person name="Jiang F."/>
            <person name="Liu H."/>
            <person name="Zhao H."/>
            <person name="Xu D."/>
            <person name="Zhang Y."/>
        </authorList>
    </citation>
    <scope>NUCLEOTIDE SEQUENCE [LARGE SCALE GENOMIC DNA]</scope>
    <source>
        <strain evidence="2">cv. Punajuju</strain>
        <tissue evidence="1">Leaves</tissue>
    </source>
</reference>
<sequence>MGQSRNFIRVLRRKVCLDERQLQTQTSLNNNNLHGGLVGGGFILPLIQFNPFRKTTEESNPVHGDPFSLSKP</sequence>
<proteinExistence type="predicted"/>
<dbReference type="Proteomes" id="UP001055811">
    <property type="component" value="Linkage Group LG02"/>
</dbReference>
<reference evidence="2" key="1">
    <citation type="journal article" date="2022" name="Mol. Ecol. Resour.">
        <title>The genomes of chicory, endive, great burdock and yacon provide insights into Asteraceae palaeo-polyploidization history and plant inulin production.</title>
        <authorList>
            <person name="Fan W."/>
            <person name="Wang S."/>
            <person name="Wang H."/>
            <person name="Wang A."/>
            <person name="Jiang F."/>
            <person name="Liu H."/>
            <person name="Zhao H."/>
            <person name="Xu D."/>
            <person name="Zhang Y."/>
        </authorList>
    </citation>
    <scope>NUCLEOTIDE SEQUENCE [LARGE SCALE GENOMIC DNA]</scope>
    <source>
        <strain evidence="2">cv. Punajuju</strain>
    </source>
</reference>
<keyword evidence="2" id="KW-1185">Reference proteome</keyword>
<comment type="caution">
    <text evidence="1">The sequence shown here is derived from an EMBL/GenBank/DDBJ whole genome shotgun (WGS) entry which is preliminary data.</text>
</comment>
<evidence type="ECO:0000313" key="1">
    <source>
        <dbReference type="EMBL" id="KAI3778623.1"/>
    </source>
</evidence>
<protein>
    <submittedName>
        <fullName evidence="1">Uncharacterized protein</fullName>
    </submittedName>
</protein>
<accession>A0ACB9G6D8</accession>
<gene>
    <name evidence="1" type="ORF">L2E82_08004</name>
</gene>
<dbReference type="EMBL" id="CM042010">
    <property type="protein sequence ID" value="KAI3778623.1"/>
    <property type="molecule type" value="Genomic_DNA"/>
</dbReference>
<evidence type="ECO:0000313" key="2">
    <source>
        <dbReference type="Proteomes" id="UP001055811"/>
    </source>
</evidence>